<evidence type="ECO:0000313" key="2">
    <source>
        <dbReference type="EMBL" id="MCV7229281.1"/>
    </source>
</evidence>
<organism evidence="2 3">
    <name type="scientific">Mycolicibacterium komossense</name>
    <dbReference type="NCBI Taxonomy" id="1779"/>
    <lineage>
        <taxon>Bacteria</taxon>
        <taxon>Bacillati</taxon>
        <taxon>Actinomycetota</taxon>
        <taxon>Actinomycetes</taxon>
        <taxon>Mycobacteriales</taxon>
        <taxon>Mycobacteriaceae</taxon>
        <taxon>Mycolicibacterium</taxon>
    </lineage>
</organism>
<dbReference type="PANTHER" id="PTHR12993:SF11">
    <property type="entry name" value="N-ACETYLGLUCOSAMINYL-PHOSPHATIDYLINOSITOL DE-N-ACETYLASE"/>
    <property type="match status" value="1"/>
</dbReference>
<evidence type="ECO:0000256" key="1">
    <source>
        <dbReference type="ARBA" id="ARBA00022833"/>
    </source>
</evidence>
<dbReference type="SUPFAM" id="SSF102588">
    <property type="entry name" value="LmbE-like"/>
    <property type="match status" value="1"/>
</dbReference>
<evidence type="ECO:0000313" key="3">
    <source>
        <dbReference type="Proteomes" id="UP001526201"/>
    </source>
</evidence>
<keyword evidence="3" id="KW-1185">Reference proteome</keyword>
<proteinExistence type="predicted"/>
<accession>A0ABT3CIC9</accession>
<dbReference type="PANTHER" id="PTHR12993">
    <property type="entry name" value="N-ACETYLGLUCOSAMINYL-PHOSPHATIDYLINOSITOL DE-N-ACETYLASE-RELATED"/>
    <property type="match status" value="1"/>
</dbReference>
<comment type="caution">
    <text evidence="2">The sequence shown here is derived from an EMBL/GenBank/DDBJ whole genome shotgun (WGS) entry which is preliminary data.</text>
</comment>
<dbReference type="EMBL" id="JACKTY010000040">
    <property type="protein sequence ID" value="MCV7229281.1"/>
    <property type="molecule type" value="Genomic_DNA"/>
</dbReference>
<dbReference type="RefSeq" id="WP_264070494.1">
    <property type="nucleotide sequence ID" value="NZ_JACKTY010000040.1"/>
</dbReference>
<dbReference type="Gene3D" id="3.40.50.10320">
    <property type="entry name" value="LmbE-like"/>
    <property type="match status" value="1"/>
</dbReference>
<protein>
    <submittedName>
        <fullName evidence="2">PIG-L family deacetylase</fullName>
    </submittedName>
</protein>
<dbReference type="Proteomes" id="UP001526201">
    <property type="component" value="Unassembled WGS sequence"/>
</dbReference>
<sequence>MPVLMVVHAHPDDESSQTGGTLARYAAEGYRTVLVTCTDGRHGDAIGLDPALVPARRSGELDLAAEALGVGDVVKLGYPDSGLPGDAADVAADSFSRRPMAPMVQQLVRLIRMFAPDVLVTYPPNGLSGHPDHIRTHDIVIAAHGNIAANAEPGRAPKLYYIAISATSMRTMQTRARAVFGGEAWLPPDEMAVDDAVISARIDVTPFWADKLRALGAHASQPDAQALLQMFAAADDSSAPVERVEEYVRVYPAPAASDVLEVTLFDPSS</sequence>
<dbReference type="InterPro" id="IPR003737">
    <property type="entry name" value="GlcNAc_PI_deacetylase-related"/>
</dbReference>
<name>A0ABT3CIC9_9MYCO</name>
<dbReference type="Pfam" id="PF02585">
    <property type="entry name" value="PIG-L"/>
    <property type="match status" value="1"/>
</dbReference>
<gene>
    <name evidence="2" type="ORF">H7J73_25040</name>
</gene>
<keyword evidence="1" id="KW-0862">Zinc</keyword>
<dbReference type="InterPro" id="IPR024078">
    <property type="entry name" value="LmbE-like_dom_sf"/>
</dbReference>
<reference evidence="2 3" key="1">
    <citation type="journal article" date="2022" name="BMC Genomics">
        <title>Comparative genome analysis of mycobacteria focusing on tRNA and non-coding RNA.</title>
        <authorList>
            <person name="Behra P.R.K."/>
            <person name="Pettersson B.M.F."/>
            <person name="Ramesh M."/>
            <person name="Das S."/>
            <person name="Dasgupta S."/>
            <person name="Kirsebom L.A."/>
        </authorList>
    </citation>
    <scope>NUCLEOTIDE SEQUENCE [LARGE SCALE GENOMIC DNA]</scope>
    <source>
        <strain evidence="2 3">DSM 44078</strain>
    </source>
</reference>